<proteinExistence type="predicted"/>
<accession>A0A4C1T996</accession>
<organism evidence="1 2">
    <name type="scientific">Eumeta variegata</name>
    <name type="common">Bagworm moth</name>
    <name type="synonym">Eumeta japonica</name>
    <dbReference type="NCBI Taxonomy" id="151549"/>
    <lineage>
        <taxon>Eukaryota</taxon>
        <taxon>Metazoa</taxon>
        <taxon>Ecdysozoa</taxon>
        <taxon>Arthropoda</taxon>
        <taxon>Hexapoda</taxon>
        <taxon>Insecta</taxon>
        <taxon>Pterygota</taxon>
        <taxon>Neoptera</taxon>
        <taxon>Endopterygota</taxon>
        <taxon>Lepidoptera</taxon>
        <taxon>Glossata</taxon>
        <taxon>Ditrysia</taxon>
        <taxon>Tineoidea</taxon>
        <taxon>Psychidae</taxon>
        <taxon>Oiketicinae</taxon>
        <taxon>Eumeta</taxon>
    </lineage>
</organism>
<sequence>MKCLDTFISDRGLLAQGVANHIPHASSAANYRRAEPFTASDCFWRWSTMQGYYLNWFVEFKRGRVNLCDEYRDGHPPTVTAVTNKNIDAAHHMIETDRHMFYHEIGASLRIGMSQIQSVCACVRVCV</sequence>
<keyword evidence="2" id="KW-1185">Reference proteome</keyword>
<dbReference type="Proteomes" id="UP000299102">
    <property type="component" value="Unassembled WGS sequence"/>
</dbReference>
<dbReference type="AlphaFoldDB" id="A0A4C1T996"/>
<evidence type="ECO:0000313" key="2">
    <source>
        <dbReference type="Proteomes" id="UP000299102"/>
    </source>
</evidence>
<name>A0A4C1T996_EUMVA</name>
<dbReference type="OrthoDB" id="10017160at2759"/>
<comment type="caution">
    <text evidence="1">The sequence shown here is derived from an EMBL/GenBank/DDBJ whole genome shotgun (WGS) entry which is preliminary data.</text>
</comment>
<reference evidence="1 2" key="1">
    <citation type="journal article" date="2019" name="Commun. Biol.">
        <title>The bagworm genome reveals a unique fibroin gene that provides high tensile strength.</title>
        <authorList>
            <person name="Kono N."/>
            <person name="Nakamura H."/>
            <person name="Ohtoshi R."/>
            <person name="Tomita M."/>
            <person name="Numata K."/>
            <person name="Arakawa K."/>
        </authorList>
    </citation>
    <scope>NUCLEOTIDE SEQUENCE [LARGE SCALE GENOMIC DNA]</scope>
</reference>
<protein>
    <submittedName>
        <fullName evidence="1">Uncharacterized protein</fullName>
    </submittedName>
</protein>
<gene>
    <name evidence="1" type="ORF">EVAR_79693_1</name>
</gene>
<evidence type="ECO:0000313" key="1">
    <source>
        <dbReference type="EMBL" id="GBP11012.1"/>
    </source>
</evidence>
<dbReference type="EMBL" id="BGZK01000044">
    <property type="protein sequence ID" value="GBP11012.1"/>
    <property type="molecule type" value="Genomic_DNA"/>
</dbReference>